<dbReference type="InterPro" id="IPR050248">
    <property type="entry name" value="Polysacc_deacetylase_ArnD"/>
</dbReference>
<evidence type="ECO:0000313" key="8">
    <source>
        <dbReference type="Proteomes" id="UP000779049"/>
    </source>
</evidence>
<feature type="repeat" description="Cell wall-binding" evidence="4">
    <location>
        <begin position="207"/>
        <end position="226"/>
    </location>
</feature>
<organism evidence="7 8">
    <name type="scientific">Sellimonas caecigallum</name>
    <dbReference type="NCBI Taxonomy" id="2592333"/>
    <lineage>
        <taxon>Bacteria</taxon>
        <taxon>Bacillati</taxon>
        <taxon>Bacillota</taxon>
        <taxon>Clostridia</taxon>
        <taxon>Lachnospirales</taxon>
        <taxon>Lachnospiraceae</taxon>
        <taxon>Sellimonas</taxon>
    </lineage>
</organism>
<keyword evidence="5" id="KW-0472">Membrane</keyword>
<evidence type="ECO:0000259" key="6">
    <source>
        <dbReference type="PROSITE" id="PS51677"/>
    </source>
</evidence>
<dbReference type="InterPro" id="IPR002509">
    <property type="entry name" value="NODB_dom"/>
</dbReference>
<evidence type="ECO:0000256" key="4">
    <source>
        <dbReference type="PROSITE-ProRule" id="PRU00591"/>
    </source>
</evidence>
<dbReference type="Proteomes" id="UP000779049">
    <property type="component" value="Unassembled WGS sequence"/>
</dbReference>
<dbReference type="InterPro" id="IPR018337">
    <property type="entry name" value="Cell_wall/Cho-bd_repeat"/>
</dbReference>
<dbReference type="InterPro" id="IPR011330">
    <property type="entry name" value="Glyco_hydro/deAcase_b/a-brl"/>
</dbReference>
<name>A0ABS7L445_9FIRM</name>
<dbReference type="Gene3D" id="3.20.20.370">
    <property type="entry name" value="Glycoside hydrolase/deacetylase"/>
    <property type="match status" value="1"/>
</dbReference>
<protein>
    <submittedName>
        <fullName evidence="7">Polysaccharide deacetylase family protein</fullName>
    </submittedName>
</protein>
<comment type="caution">
    <text evidence="7">The sequence shown here is derived from an EMBL/GenBank/DDBJ whole genome shotgun (WGS) entry which is preliminary data.</text>
</comment>
<keyword evidence="8" id="KW-1185">Reference proteome</keyword>
<dbReference type="PROSITE" id="PS51677">
    <property type="entry name" value="NODB"/>
    <property type="match status" value="1"/>
</dbReference>
<evidence type="ECO:0000313" key="7">
    <source>
        <dbReference type="EMBL" id="MBY0757607.1"/>
    </source>
</evidence>
<accession>A0ABS7L445</accession>
<keyword evidence="2" id="KW-0677">Repeat</keyword>
<gene>
    <name evidence="7" type="ORF">FLB61_00550</name>
</gene>
<dbReference type="CDD" id="cd10954">
    <property type="entry name" value="CE4_CtAXE_like"/>
    <property type="match status" value="1"/>
</dbReference>
<feature type="repeat" description="Cell wall-binding" evidence="4">
    <location>
        <begin position="247"/>
        <end position="266"/>
    </location>
</feature>
<feature type="transmembrane region" description="Helical" evidence="5">
    <location>
        <begin position="27"/>
        <end position="47"/>
    </location>
</feature>
<dbReference type="Pfam" id="PF01522">
    <property type="entry name" value="Polysacc_deac_1"/>
    <property type="match status" value="1"/>
</dbReference>
<dbReference type="Gene3D" id="2.10.270.10">
    <property type="entry name" value="Cholin Binding"/>
    <property type="match status" value="2"/>
</dbReference>
<dbReference type="PANTHER" id="PTHR10587">
    <property type="entry name" value="GLYCOSYL TRANSFERASE-RELATED"/>
    <property type="match status" value="1"/>
</dbReference>
<keyword evidence="1" id="KW-0479">Metal-binding</keyword>
<dbReference type="SUPFAM" id="SSF88713">
    <property type="entry name" value="Glycoside hydrolase/deacetylase"/>
    <property type="match status" value="1"/>
</dbReference>
<dbReference type="EMBL" id="VIRV01000001">
    <property type="protein sequence ID" value="MBY0757607.1"/>
    <property type="molecule type" value="Genomic_DNA"/>
</dbReference>
<dbReference type="RefSeq" id="WP_221919126.1">
    <property type="nucleotide sequence ID" value="NZ_CP173660.1"/>
</dbReference>
<evidence type="ECO:0000256" key="1">
    <source>
        <dbReference type="ARBA" id="ARBA00022723"/>
    </source>
</evidence>
<evidence type="ECO:0000256" key="3">
    <source>
        <dbReference type="ARBA" id="ARBA00022801"/>
    </source>
</evidence>
<reference evidence="7 8" key="1">
    <citation type="journal article" date="2020" name="New Microbes New Infect">
        <title>Sellimonas caecigallum sp. nov., description and genome sequence of a new member of the Sellimonas genus isolated from the cecum of feral chicken.</title>
        <authorList>
            <person name="Wongkuna S."/>
            <person name="Ghimire S."/>
            <person name="Antony L."/>
            <person name="Chankhamhaengdecha S."/>
            <person name="Janvilisri T."/>
            <person name="Scaria J."/>
        </authorList>
    </citation>
    <scope>NUCLEOTIDE SEQUENCE [LARGE SCALE GENOMIC DNA]</scope>
    <source>
        <strain evidence="7 8">SW451</strain>
    </source>
</reference>
<keyword evidence="5" id="KW-0812">Transmembrane</keyword>
<keyword evidence="5" id="KW-1133">Transmembrane helix</keyword>
<dbReference type="PANTHER" id="PTHR10587:SF133">
    <property type="entry name" value="CHITIN DEACETYLASE 1-RELATED"/>
    <property type="match status" value="1"/>
</dbReference>
<dbReference type="Pfam" id="PF19127">
    <property type="entry name" value="Choline_bind_3"/>
    <property type="match status" value="2"/>
</dbReference>
<dbReference type="SUPFAM" id="SSF69360">
    <property type="entry name" value="Cell wall binding repeat"/>
    <property type="match status" value="1"/>
</dbReference>
<proteinExistence type="predicted"/>
<sequence length="495" mass="55767">MKKRRHDFRIKPEKNAVKGRKRKRQNLRLIVAGAACMLLCMLVMILIGGPSMPEGKDETVICLTADSVEIMQDGQIPELKAKAKFADHVKETEKTKLLSKEAEYTVQDLADDLNRGDGYEIECSADGTVEGTFPVKIRLSSDLRNSLESEWLGKVKLELKTGEVTVKNSYGSWDKDRFKKNDGTYAANEFIKSKGETFYFDRKGKLAKGWQTIGGARYYFEKDGSMKIGWHKSKKAVYYLKDDGSAAVGWQTIGEDRYYFDPDGKMLTGKKKVGVQECIFADDGKLKSVSGGADPDKPMIALTFDDGPGPRTGELLEQLEKHNARATFFMLGKNAKKYSQFVKKMTEINCELGNHSYDHAKLTNLDEQHVKMQIKDTNEAVRYASGQPPTLLRPPYGAVNDIVKENVGMPMIMWSIDTQDWKTKDMQQTVDAVLSKVKDGDIILMHDIHSSSIDAALRLIPELQRRGFQLVTVSELAQARGETMQNGGKYFQFYR</sequence>
<keyword evidence="3" id="KW-0378">Hydrolase</keyword>
<dbReference type="PROSITE" id="PS51170">
    <property type="entry name" value="CW"/>
    <property type="match status" value="2"/>
</dbReference>
<evidence type="ECO:0000256" key="2">
    <source>
        <dbReference type="ARBA" id="ARBA00022737"/>
    </source>
</evidence>
<feature type="domain" description="NodB homology" evidence="6">
    <location>
        <begin position="298"/>
        <end position="471"/>
    </location>
</feature>
<evidence type="ECO:0000256" key="5">
    <source>
        <dbReference type="SAM" id="Phobius"/>
    </source>
</evidence>